<reference evidence="4 5" key="1">
    <citation type="submission" date="2019-10" db="EMBL/GenBank/DDBJ databases">
        <authorList>
            <person name="Palmer J.M."/>
        </authorList>
    </citation>
    <scope>NUCLEOTIDE SEQUENCE [LARGE SCALE GENOMIC DNA]</scope>
    <source>
        <strain evidence="4 5">TWF696</strain>
    </source>
</reference>
<dbReference type="AlphaFoldDB" id="A0AAV9UGW0"/>
<feature type="domain" description="DUF1996" evidence="3">
    <location>
        <begin position="35"/>
        <end position="274"/>
    </location>
</feature>
<evidence type="ECO:0000256" key="1">
    <source>
        <dbReference type="SAM" id="MobiDB-lite"/>
    </source>
</evidence>
<dbReference type="PANTHER" id="PTHR43662">
    <property type="match status" value="1"/>
</dbReference>
<comment type="caution">
    <text evidence="4">The sequence shown here is derived from an EMBL/GenBank/DDBJ whole genome shotgun (WGS) entry which is preliminary data.</text>
</comment>
<dbReference type="EMBL" id="JAVHNQ010000008">
    <property type="protein sequence ID" value="KAK6340932.1"/>
    <property type="molecule type" value="Genomic_DNA"/>
</dbReference>
<feature type="signal peptide" evidence="2">
    <location>
        <begin position="1"/>
        <end position="19"/>
    </location>
</feature>
<feature type="compositionally biased region" description="Basic residues" evidence="1">
    <location>
        <begin position="357"/>
        <end position="369"/>
    </location>
</feature>
<sequence>MRQTLSLAALALLGSRVDAFWRMQCGAPILVDRIDPIVYPGAVDGHVHNIMGGQAFGKTISTKQLRASKCTSCQVEPDKSNYWVPTLYFQFKNGTYAPVPQKDGMLVYYIPERGAQYGETVLPFPEDFGMIAGDPKLRTYDESADKKSEARMRQDAIGFTCLNYKNPETEGFAMHRKMPEMSKLATCVDGLRADINFPSCWNGKLDSDNHRDHMAYPDGLEDGKCPKTHPKRLITLKYEVSFMVSSFASQDGKFIWSTGDETGYSYHGDFYNGWDEKTLPAAMKDTTCVPKEVSITGGVIENCKTFTSNNLLQSPEKQHECKIAKTLSGVKFDAICEKVEGMMLDGSSPAPAAAKSSSKKGKGKGKKKPAAAPAAAEAAPAPAAKGAKQPQNQQPKAQKPPVHAKDVVVTITETLTATKYVPSTTTCLTVASPRVRRHFRFHRRSE</sequence>
<keyword evidence="5" id="KW-1185">Reference proteome</keyword>
<name>A0AAV9UGW0_9PEZI</name>
<feature type="compositionally biased region" description="Low complexity" evidence="1">
    <location>
        <begin position="370"/>
        <end position="401"/>
    </location>
</feature>
<keyword evidence="2" id="KW-0732">Signal</keyword>
<accession>A0AAV9UGW0</accession>
<dbReference type="InterPro" id="IPR018535">
    <property type="entry name" value="DUF1996"/>
</dbReference>
<gene>
    <name evidence="4" type="ORF">TWF696_009245</name>
</gene>
<organism evidence="4 5">
    <name type="scientific">Orbilia brochopaga</name>
    <dbReference type="NCBI Taxonomy" id="3140254"/>
    <lineage>
        <taxon>Eukaryota</taxon>
        <taxon>Fungi</taxon>
        <taxon>Dikarya</taxon>
        <taxon>Ascomycota</taxon>
        <taxon>Pezizomycotina</taxon>
        <taxon>Orbiliomycetes</taxon>
        <taxon>Orbiliales</taxon>
        <taxon>Orbiliaceae</taxon>
        <taxon>Orbilia</taxon>
    </lineage>
</organism>
<evidence type="ECO:0000313" key="5">
    <source>
        <dbReference type="Proteomes" id="UP001375240"/>
    </source>
</evidence>
<dbReference type="PANTHER" id="PTHR43662:SF3">
    <property type="entry name" value="DOMAIN PROTEIN, PUTATIVE (AFU_ORTHOLOGUE AFUA_6G11970)-RELATED"/>
    <property type="match status" value="1"/>
</dbReference>
<protein>
    <recommendedName>
        <fullName evidence="3">DUF1996 domain-containing protein</fullName>
    </recommendedName>
</protein>
<dbReference type="Pfam" id="PF09362">
    <property type="entry name" value="DUF1996"/>
    <property type="match status" value="1"/>
</dbReference>
<feature type="chain" id="PRO_5043418160" description="DUF1996 domain-containing protein" evidence="2">
    <location>
        <begin position="20"/>
        <end position="446"/>
    </location>
</feature>
<feature type="compositionally biased region" description="Low complexity" evidence="1">
    <location>
        <begin position="346"/>
        <end position="356"/>
    </location>
</feature>
<evidence type="ECO:0000256" key="2">
    <source>
        <dbReference type="SAM" id="SignalP"/>
    </source>
</evidence>
<feature type="region of interest" description="Disordered" evidence="1">
    <location>
        <begin position="346"/>
        <end position="404"/>
    </location>
</feature>
<evidence type="ECO:0000259" key="3">
    <source>
        <dbReference type="Pfam" id="PF09362"/>
    </source>
</evidence>
<evidence type="ECO:0000313" key="4">
    <source>
        <dbReference type="EMBL" id="KAK6340932.1"/>
    </source>
</evidence>
<proteinExistence type="predicted"/>
<dbReference type="Proteomes" id="UP001375240">
    <property type="component" value="Unassembled WGS sequence"/>
</dbReference>